<comment type="similarity">
    <text evidence="1">Belongs to the CAS family.</text>
</comment>
<dbReference type="PANTHER" id="PTHR10654:SF18">
    <property type="entry name" value="IP17195P"/>
    <property type="match status" value="1"/>
</dbReference>
<dbReference type="Proteomes" id="UP000663836">
    <property type="component" value="Unassembled WGS sequence"/>
</dbReference>
<dbReference type="PROSITE" id="PS50002">
    <property type="entry name" value="SH3"/>
    <property type="match status" value="1"/>
</dbReference>
<dbReference type="Proteomes" id="UP000663889">
    <property type="component" value="Unassembled WGS sequence"/>
</dbReference>
<dbReference type="EMBL" id="CAJOBD010005918">
    <property type="protein sequence ID" value="CAF4046184.1"/>
    <property type="molecule type" value="Genomic_DNA"/>
</dbReference>
<dbReference type="SMART" id="SM00326">
    <property type="entry name" value="SH3"/>
    <property type="match status" value="1"/>
</dbReference>
<comment type="caution">
    <text evidence="7">The sequence shown here is derived from an EMBL/GenBank/DDBJ whole genome shotgun (WGS) entry which is preliminary data.</text>
</comment>
<evidence type="ECO:0000256" key="1">
    <source>
        <dbReference type="ARBA" id="ARBA00007848"/>
    </source>
</evidence>
<dbReference type="EMBL" id="CAJNOT010000131">
    <property type="protein sequence ID" value="CAF0855394.1"/>
    <property type="molecule type" value="Genomic_DNA"/>
</dbReference>
<dbReference type="Pfam" id="PF12026">
    <property type="entry name" value="CAS_C"/>
    <property type="match status" value="1"/>
</dbReference>
<dbReference type="FunFam" id="2.30.30.40:FF:000009">
    <property type="entry name" value="Breast cancer anti-estrogen resistance 1"/>
    <property type="match status" value="1"/>
</dbReference>
<dbReference type="Gene3D" id="1.20.120.230">
    <property type="entry name" value="Alpha-catenin/vinculin-like"/>
    <property type="match status" value="1"/>
</dbReference>
<dbReference type="GO" id="GO:0005737">
    <property type="term" value="C:cytoplasm"/>
    <property type="evidence" value="ECO:0007669"/>
    <property type="project" value="TreeGrafter"/>
</dbReference>
<feature type="domain" description="SH3" evidence="6">
    <location>
        <begin position="1"/>
        <end position="61"/>
    </location>
</feature>
<dbReference type="InterPro" id="IPR021901">
    <property type="entry name" value="CAS_C"/>
</dbReference>
<gene>
    <name evidence="9" type="ORF">FNK824_LOCUS3864</name>
    <name evidence="10" type="ORF">JBS370_LOCUS28781</name>
    <name evidence="8" type="ORF">SEV965_LOCUS6103</name>
    <name evidence="7" type="ORF">ZHD862_LOCUS5093</name>
</gene>
<name>A0A813WLJ1_9BILA</name>
<dbReference type="GO" id="GO:0007155">
    <property type="term" value="P:cell adhesion"/>
    <property type="evidence" value="ECO:0007669"/>
    <property type="project" value="UniProtKB-KW"/>
</dbReference>
<evidence type="ECO:0000313" key="7">
    <source>
        <dbReference type="EMBL" id="CAF0855394.1"/>
    </source>
</evidence>
<evidence type="ECO:0000256" key="4">
    <source>
        <dbReference type="ARBA" id="ARBA00022889"/>
    </source>
</evidence>
<dbReference type="AlphaFoldDB" id="A0A813WLJ1"/>
<protein>
    <recommendedName>
        <fullName evidence="6">SH3 domain-containing protein</fullName>
    </recommendedName>
</protein>
<evidence type="ECO:0000256" key="3">
    <source>
        <dbReference type="ARBA" id="ARBA00022553"/>
    </source>
</evidence>
<dbReference type="PANTHER" id="PTHR10654">
    <property type="entry name" value="CAS SCAFFOLDING PROTEIN"/>
    <property type="match status" value="1"/>
</dbReference>
<reference evidence="7" key="1">
    <citation type="submission" date="2021-02" db="EMBL/GenBank/DDBJ databases">
        <authorList>
            <person name="Nowell W R."/>
        </authorList>
    </citation>
    <scope>NUCLEOTIDE SEQUENCE</scope>
</reference>
<keyword evidence="4" id="KW-0130">Cell adhesion</keyword>
<dbReference type="GO" id="GO:0016477">
    <property type="term" value="P:cell migration"/>
    <property type="evidence" value="ECO:0007669"/>
    <property type="project" value="TreeGrafter"/>
</dbReference>
<dbReference type="GO" id="GO:0005886">
    <property type="term" value="C:plasma membrane"/>
    <property type="evidence" value="ECO:0007669"/>
    <property type="project" value="TreeGrafter"/>
</dbReference>
<accession>A0A813WLJ1</accession>
<organism evidence="7 11">
    <name type="scientific">Rotaria sordida</name>
    <dbReference type="NCBI Taxonomy" id="392033"/>
    <lineage>
        <taxon>Eukaryota</taxon>
        <taxon>Metazoa</taxon>
        <taxon>Spiralia</taxon>
        <taxon>Gnathifera</taxon>
        <taxon>Rotifera</taxon>
        <taxon>Eurotatoria</taxon>
        <taxon>Bdelloidea</taxon>
        <taxon>Philodinida</taxon>
        <taxon>Philodinidae</taxon>
        <taxon>Rotaria</taxon>
    </lineage>
</organism>
<dbReference type="GO" id="GO:0007169">
    <property type="term" value="P:cell surface receptor protein tyrosine kinase signaling pathway"/>
    <property type="evidence" value="ECO:0007669"/>
    <property type="project" value="TreeGrafter"/>
</dbReference>
<evidence type="ECO:0000313" key="9">
    <source>
        <dbReference type="EMBL" id="CAF3610015.1"/>
    </source>
</evidence>
<dbReference type="EMBL" id="CAJNOU010000195">
    <property type="protein sequence ID" value="CAF0910220.1"/>
    <property type="molecule type" value="Genomic_DNA"/>
</dbReference>
<keyword evidence="3" id="KW-0597">Phosphoprotein</keyword>
<dbReference type="Gene3D" id="2.30.30.40">
    <property type="entry name" value="SH3 Domains"/>
    <property type="match status" value="1"/>
</dbReference>
<dbReference type="Pfam" id="PF14604">
    <property type="entry name" value="SH3_9"/>
    <property type="match status" value="1"/>
</dbReference>
<dbReference type="InterPro" id="IPR001452">
    <property type="entry name" value="SH3_domain"/>
</dbReference>
<evidence type="ECO:0000313" key="11">
    <source>
        <dbReference type="Proteomes" id="UP000663864"/>
    </source>
</evidence>
<sequence>MQFAIALYNNDVDDEDELEFRKGDILTVLIENPNGLNGWWLCEHKGKCGLCPGNRLKLVSNTVSSTIKSNELIRSPSCLSRVSIYDSLSNDYDIPITASSSSNHDYDIPQGSDFISNSCTPTPIDSSPESSSRSSGIYSTVDLRLSDLSSSSLSSDFHTSIMNGNNCMRLVSSINIDQLQDSFRKLSINSLLVDKYRQLISSCNIDSINRLFIHECRLFLHDYGCLLDRHTYKVVKQNLLYELEHITNNQRIIQLATQIIQLIKPIIESHLKQKQTNFSSIPIDVFKKLNLEPIEEQTNENENKKMTTSMSTTQIYRNFQNDNSPNHIRSSQMPTSKTCHTNFLTESNIYKSDDYDYIDDDYSISPSISIKDPLIKCYHRHIREHISSMFMRYSRLSQINQTQKEINNTSLLINEGKALIVAGHKLVFVLETLHEHIQRSTNNQQIQTPLIHLTRQLSDALTSFVRSLKQFSNQNCTNIQKFQHDTQMIMNVVKRIKQQCSSV</sequence>
<dbReference type="InterPro" id="IPR037362">
    <property type="entry name" value="CAS_fam"/>
</dbReference>
<dbReference type="SUPFAM" id="SSF50044">
    <property type="entry name" value="SH3-domain"/>
    <property type="match status" value="1"/>
</dbReference>
<evidence type="ECO:0000256" key="2">
    <source>
        <dbReference type="ARBA" id="ARBA00022443"/>
    </source>
</evidence>
<proteinExistence type="inferred from homology"/>
<dbReference type="EMBL" id="CAJOBE010000269">
    <property type="protein sequence ID" value="CAF3610015.1"/>
    <property type="molecule type" value="Genomic_DNA"/>
</dbReference>
<evidence type="ECO:0000313" key="8">
    <source>
        <dbReference type="EMBL" id="CAF0910220.1"/>
    </source>
</evidence>
<evidence type="ECO:0000259" key="6">
    <source>
        <dbReference type="PROSITE" id="PS50002"/>
    </source>
</evidence>
<dbReference type="Proteomes" id="UP000663864">
    <property type="component" value="Unassembled WGS sequence"/>
</dbReference>
<evidence type="ECO:0000256" key="5">
    <source>
        <dbReference type="PROSITE-ProRule" id="PRU00192"/>
    </source>
</evidence>
<dbReference type="Proteomes" id="UP000663874">
    <property type="component" value="Unassembled WGS sequence"/>
</dbReference>
<keyword evidence="2 5" id="KW-0728">SH3 domain</keyword>
<evidence type="ECO:0000313" key="10">
    <source>
        <dbReference type="EMBL" id="CAF4046184.1"/>
    </source>
</evidence>
<dbReference type="InterPro" id="IPR036028">
    <property type="entry name" value="SH3-like_dom_sf"/>
</dbReference>